<reference evidence="7" key="1">
    <citation type="submission" date="2022-01" db="EMBL/GenBank/DDBJ databases">
        <title>Collection of gut derived symbiotic bacterial strains cultured from healthy donors.</title>
        <authorList>
            <person name="Lin H."/>
            <person name="Kohout C."/>
            <person name="Waligurski E."/>
            <person name="Pamer E.G."/>
        </authorList>
    </citation>
    <scope>NUCLEOTIDE SEQUENCE</scope>
    <source>
        <strain evidence="7">DFI.7.46</strain>
    </source>
</reference>
<accession>A0AAJ1BC24</accession>
<dbReference type="GO" id="GO:0005886">
    <property type="term" value="C:plasma membrane"/>
    <property type="evidence" value="ECO:0007669"/>
    <property type="project" value="UniProtKB-SubCell"/>
</dbReference>
<keyword evidence="5" id="KW-0472">Membrane</keyword>
<dbReference type="NCBIfam" id="NF005919">
    <property type="entry name" value="PRK07920.1"/>
    <property type="match status" value="1"/>
</dbReference>
<protein>
    <submittedName>
        <fullName evidence="7">Phosphatidylinositol mannoside acyltransferase</fullName>
    </submittedName>
</protein>
<comment type="caution">
    <text evidence="7">The sequence shown here is derived from an EMBL/GenBank/DDBJ whole genome shotgun (WGS) entry which is preliminary data.</text>
</comment>
<dbReference type="PANTHER" id="PTHR30606">
    <property type="entry name" value="LIPID A BIOSYNTHESIS LAUROYL ACYLTRANSFERASE"/>
    <property type="match status" value="1"/>
</dbReference>
<name>A0AAJ1BC24_9ACTO</name>
<gene>
    <name evidence="7" type="ORF">L0M99_06380</name>
</gene>
<comment type="subcellular location">
    <subcellularLocation>
        <location evidence="1">Cell inner membrane</location>
    </subcellularLocation>
</comment>
<evidence type="ECO:0000313" key="7">
    <source>
        <dbReference type="EMBL" id="MCG4618117.1"/>
    </source>
</evidence>
<evidence type="ECO:0000256" key="6">
    <source>
        <dbReference type="ARBA" id="ARBA00023315"/>
    </source>
</evidence>
<dbReference type="RefSeq" id="WP_238128112.1">
    <property type="nucleotide sequence ID" value="NZ_JAKNHJ010000011.1"/>
</dbReference>
<keyword evidence="6 7" id="KW-0012">Acyltransferase</keyword>
<keyword evidence="2" id="KW-1003">Cell membrane</keyword>
<proteinExistence type="predicted"/>
<evidence type="ECO:0000256" key="4">
    <source>
        <dbReference type="ARBA" id="ARBA00022679"/>
    </source>
</evidence>
<evidence type="ECO:0000256" key="5">
    <source>
        <dbReference type="ARBA" id="ARBA00023136"/>
    </source>
</evidence>
<sequence>MKTGIFSSELLARSGLKLLSQVPLPLAQGIGNFVGEVLYRINTSGAQQYRKNLVHLGIADKKIEETVRQGLKGYMRLFSETALLGGFSNSQVLARVRIGGDREALLEDCARGSVCLALTHSGNWDLAGYFASKEVIPVLTVAEKVKPEALFQAFTRVRQQANMRIIAVEKGEKPFPRLVAAAGEKNYLIPLLADRDITGRGIEVTIGKTKALVAAGPAALATKINAPLYCGHIALEKLGRARRGAAGSRWGIVINISGPIKPDRVENMTKVWASRVGEMIRESPESWFMLQKLFVPDLDPERLARARERAKQETQL</sequence>
<evidence type="ECO:0000256" key="1">
    <source>
        <dbReference type="ARBA" id="ARBA00004533"/>
    </source>
</evidence>
<dbReference type="GO" id="GO:0009247">
    <property type="term" value="P:glycolipid biosynthetic process"/>
    <property type="evidence" value="ECO:0007669"/>
    <property type="project" value="UniProtKB-ARBA"/>
</dbReference>
<keyword evidence="3" id="KW-0997">Cell inner membrane</keyword>
<keyword evidence="4" id="KW-0808">Transferase</keyword>
<dbReference type="EMBL" id="JAKNHJ010000011">
    <property type="protein sequence ID" value="MCG4618117.1"/>
    <property type="molecule type" value="Genomic_DNA"/>
</dbReference>
<dbReference type="AlphaFoldDB" id="A0AAJ1BC24"/>
<evidence type="ECO:0000256" key="3">
    <source>
        <dbReference type="ARBA" id="ARBA00022519"/>
    </source>
</evidence>
<dbReference type="Pfam" id="PF03279">
    <property type="entry name" value="Lip_A_acyltrans"/>
    <property type="match status" value="1"/>
</dbReference>
<dbReference type="Proteomes" id="UP001200537">
    <property type="component" value="Unassembled WGS sequence"/>
</dbReference>
<evidence type="ECO:0000256" key="2">
    <source>
        <dbReference type="ARBA" id="ARBA00022475"/>
    </source>
</evidence>
<dbReference type="GO" id="GO:0016746">
    <property type="term" value="F:acyltransferase activity"/>
    <property type="evidence" value="ECO:0007669"/>
    <property type="project" value="UniProtKB-KW"/>
</dbReference>
<evidence type="ECO:0000313" key="8">
    <source>
        <dbReference type="Proteomes" id="UP001200537"/>
    </source>
</evidence>
<organism evidence="7 8">
    <name type="scientific">Varibaculum cambriense</name>
    <dbReference type="NCBI Taxonomy" id="184870"/>
    <lineage>
        <taxon>Bacteria</taxon>
        <taxon>Bacillati</taxon>
        <taxon>Actinomycetota</taxon>
        <taxon>Actinomycetes</taxon>
        <taxon>Actinomycetales</taxon>
        <taxon>Actinomycetaceae</taxon>
        <taxon>Varibaculum</taxon>
    </lineage>
</organism>
<dbReference type="PANTHER" id="PTHR30606:SF10">
    <property type="entry name" value="PHOSPHATIDYLINOSITOL MANNOSIDE ACYLTRANSFERASE"/>
    <property type="match status" value="1"/>
</dbReference>
<dbReference type="InterPro" id="IPR004960">
    <property type="entry name" value="LipA_acyltrans"/>
</dbReference>